<organism evidence="1">
    <name type="scientific">Arundo donax</name>
    <name type="common">Giant reed</name>
    <name type="synonym">Donax arundinaceus</name>
    <dbReference type="NCBI Taxonomy" id="35708"/>
    <lineage>
        <taxon>Eukaryota</taxon>
        <taxon>Viridiplantae</taxon>
        <taxon>Streptophyta</taxon>
        <taxon>Embryophyta</taxon>
        <taxon>Tracheophyta</taxon>
        <taxon>Spermatophyta</taxon>
        <taxon>Magnoliopsida</taxon>
        <taxon>Liliopsida</taxon>
        <taxon>Poales</taxon>
        <taxon>Poaceae</taxon>
        <taxon>PACMAD clade</taxon>
        <taxon>Arundinoideae</taxon>
        <taxon>Arundineae</taxon>
        <taxon>Arundo</taxon>
    </lineage>
</organism>
<name>A0A0A8Z2Y0_ARUDO</name>
<sequence>MLQLCPLSCCLNSLHFYCHLNVFSMYMRLTQWKFSLVSFQICECTIDTRHVNI</sequence>
<reference evidence="1" key="1">
    <citation type="submission" date="2014-09" db="EMBL/GenBank/DDBJ databases">
        <authorList>
            <person name="Magalhaes I.L.F."/>
            <person name="Oliveira U."/>
            <person name="Santos F.R."/>
            <person name="Vidigal T.H.D.A."/>
            <person name="Brescovit A.D."/>
            <person name="Santos A.J."/>
        </authorList>
    </citation>
    <scope>NUCLEOTIDE SEQUENCE</scope>
    <source>
        <tissue evidence="1">Shoot tissue taken approximately 20 cm above the soil surface</tissue>
    </source>
</reference>
<protein>
    <submittedName>
        <fullName evidence="1">Uncharacterized protein</fullName>
    </submittedName>
</protein>
<dbReference type="AlphaFoldDB" id="A0A0A8Z2Y0"/>
<accession>A0A0A8Z2Y0</accession>
<reference evidence="1" key="2">
    <citation type="journal article" date="2015" name="Data Brief">
        <title>Shoot transcriptome of the giant reed, Arundo donax.</title>
        <authorList>
            <person name="Barrero R.A."/>
            <person name="Guerrero F.D."/>
            <person name="Moolhuijzen P."/>
            <person name="Goolsby J.A."/>
            <person name="Tidwell J."/>
            <person name="Bellgard S.E."/>
            <person name="Bellgard M.I."/>
        </authorList>
    </citation>
    <scope>NUCLEOTIDE SEQUENCE</scope>
    <source>
        <tissue evidence="1">Shoot tissue taken approximately 20 cm above the soil surface</tissue>
    </source>
</reference>
<proteinExistence type="predicted"/>
<evidence type="ECO:0000313" key="1">
    <source>
        <dbReference type="EMBL" id="JAD33131.1"/>
    </source>
</evidence>
<dbReference type="EMBL" id="GBRH01264764">
    <property type="protein sequence ID" value="JAD33131.1"/>
    <property type="molecule type" value="Transcribed_RNA"/>
</dbReference>